<evidence type="ECO:0000256" key="1">
    <source>
        <dbReference type="ARBA" id="ARBA00004394"/>
    </source>
</evidence>
<feature type="domain" description="PDZ GRASP-type" evidence="7">
    <location>
        <begin position="15"/>
        <end position="105"/>
    </location>
</feature>
<keyword evidence="5" id="KW-0472">Membrane</keyword>
<sequence>MGSSQSVEIPGGGTEGYHVLRVQENSPGHRAGLEPFFDFIVSINGSRLNKDNDTLKDLLKANVEKPVKMLIYSSKTLELRETSVTPSNMWGGQGLLGVSIRFCSFDGANENVWHVLSEDLFSLIETHEAKPLKLYVYNTDTDNCREVIITPNSAWGGEGSLGCGIGYGYLHRIPTRPFEEGKKISLPGQMTGTPITPLKDGFTEVQLSSVNPPSLSPPGTTEIEQGLSGLSISSTPPAVSNVLSTGVPTVPLLPPQVSQSLTSVPPMNPATTLPGLMPLPAGLPNLPALPNLNLPTPHVMPGVSLPELVNAGLPPLPSLPPRNLPGIAPLPMPSEFLPSFPLVPEVSSAASSGELLPSLAPTGSPASDPVTTTAKADAASAPTADVTPPTPKAPTTVEDRVCESSPAGEKPASAVTDASASESP</sequence>
<evidence type="ECO:0000256" key="6">
    <source>
        <dbReference type="SAM" id="MobiDB-lite"/>
    </source>
</evidence>
<evidence type="ECO:0000313" key="9">
    <source>
        <dbReference type="Proteomes" id="UP000823872"/>
    </source>
</evidence>
<keyword evidence="3" id="KW-0677">Repeat</keyword>
<comment type="similarity">
    <text evidence="2">Belongs to the GORASP family.</text>
</comment>
<dbReference type="InterPro" id="IPR024958">
    <property type="entry name" value="GRASP_PDZ"/>
</dbReference>
<feature type="domain" description="PDZ GRASP-type" evidence="7">
    <location>
        <begin position="117"/>
        <end position="170"/>
    </location>
</feature>
<proteinExistence type="inferred from homology"/>
<reference evidence="8" key="3">
    <citation type="submission" date="2025-09" db="UniProtKB">
        <authorList>
            <consortium name="Ensembl"/>
        </authorList>
    </citation>
    <scope>IDENTIFICATION</scope>
    <source>
        <strain evidence="8">breed Abyssinian</strain>
    </source>
</reference>
<protein>
    <recommendedName>
        <fullName evidence="7">PDZ GRASP-type domain-containing protein</fullName>
    </recommendedName>
</protein>
<evidence type="ECO:0000256" key="4">
    <source>
        <dbReference type="ARBA" id="ARBA00023034"/>
    </source>
</evidence>
<dbReference type="SUPFAM" id="SSF50156">
    <property type="entry name" value="PDZ domain-like"/>
    <property type="match status" value="1"/>
</dbReference>
<keyword evidence="9" id="KW-1185">Reference proteome</keyword>
<dbReference type="PANTHER" id="PTHR12893:SF1">
    <property type="entry name" value="GOLGI REASSEMBLY-STACKING PROTEIN 2"/>
    <property type="match status" value="1"/>
</dbReference>
<dbReference type="GeneTree" id="ENSGT00390000008686"/>
<dbReference type="InterPro" id="IPR007583">
    <property type="entry name" value="GRASP55_65"/>
</dbReference>
<evidence type="ECO:0000256" key="2">
    <source>
        <dbReference type="ARBA" id="ARBA00007144"/>
    </source>
</evidence>
<keyword evidence="4" id="KW-0333">Golgi apparatus</keyword>
<evidence type="ECO:0000256" key="5">
    <source>
        <dbReference type="ARBA" id="ARBA00023136"/>
    </source>
</evidence>
<evidence type="ECO:0000259" key="7">
    <source>
        <dbReference type="PROSITE" id="PS51865"/>
    </source>
</evidence>
<dbReference type="Gene3D" id="2.30.42.10">
    <property type="match status" value="2"/>
</dbReference>
<reference evidence="8 9" key="1">
    <citation type="submission" date="2021-02" db="EMBL/GenBank/DDBJ databases">
        <title>Safari Cat Assemblies.</title>
        <authorList>
            <person name="Bredemeyer K.R."/>
            <person name="Murphy W.J."/>
        </authorList>
    </citation>
    <scope>NUCLEOTIDE SEQUENCE [LARGE SCALE GENOMIC DNA]</scope>
</reference>
<organism evidence="8 9">
    <name type="scientific">Felis catus</name>
    <name type="common">Cat</name>
    <name type="synonym">Felis silvestris catus</name>
    <dbReference type="NCBI Taxonomy" id="9685"/>
    <lineage>
        <taxon>Eukaryota</taxon>
        <taxon>Metazoa</taxon>
        <taxon>Chordata</taxon>
        <taxon>Craniata</taxon>
        <taxon>Vertebrata</taxon>
        <taxon>Euteleostomi</taxon>
        <taxon>Mammalia</taxon>
        <taxon>Eutheria</taxon>
        <taxon>Laurasiatheria</taxon>
        <taxon>Carnivora</taxon>
        <taxon>Feliformia</taxon>
        <taxon>Felidae</taxon>
        <taxon>Felinae</taxon>
        <taxon>Felis</taxon>
    </lineage>
</organism>
<dbReference type="Pfam" id="PF04495">
    <property type="entry name" value="GRASP55_65"/>
    <property type="match status" value="2"/>
</dbReference>
<feature type="compositionally biased region" description="Low complexity" evidence="6">
    <location>
        <begin position="370"/>
        <end position="387"/>
    </location>
</feature>
<dbReference type="PROSITE" id="PS51865">
    <property type="entry name" value="PDZ_GRASP"/>
    <property type="match status" value="2"/>
</dbReference>
<name>A0ABI7YUV1_FELCA</name>
<accession>A0ABI7YUV1</accession>
<dbReference type="Proteomes" id="UP000823872">
    <property type="component" value="Chromosome C1"/>
</dbReference>
<reference evidence="8" key="2">
    <citation type="submission" date="2025-08" db="UniProtKB">
        <authorList>
            <consortium name="Ensembl"/>
        </authorList>
    </citation>
    <scope>IDENTIFICATION</scope>
    <source>
        <strain evidence="8">breed Abyssinian</strain>
    </source>
</reference>
<dbReference type="Ensembl" id="ENSFCTT00005052605.1">
    <property type="protein sequence ID" value="ENSFCTP00005038599.1"/>
    <property type="gene ID" value="ENSFCTG00005018300.1"/>
</dbReference>
<dbReference type="PANTHER" id="PTHR12893">
    <property type="entry name" value="GOLGI REASSEMBLY STACKING PROTEIN GRASP"/>
    <property type="match status" value="1"/>
</dbReference>
<evidence type="ECO:0000256" key="3">
    <source>
        <dbReference type="ARBA" id="ARBA00022737"/>
    </source>
</evidence>
<dbReference type="InterPro" id="IPR036034">
    <property type="entry name" value="PDZ_sf"/>
</dbReference>
<evidence type="ECO:0000313" key="8">
    <source>
        <dbReference type="Ensembl" id="ENSFCTP00005038599.1"/>
    </source>
</evidence>
<comment type="subcellular location">
    <subcellularLocation>
        <location evidence="1">Golgi apparatus membrane</location>
    </subcellularLocation>
</comment>
<gene>
    <name evidence="8" type="primary">GORASP2</name>
</gene>
<feature type="region of interest" description="Disordered" evidence="6">
    <location>
        <begin position="354"/>
        <end position="424"/>
    </location>
</feature>